<dbReference type="Pfam" id="PF04408">
    <property type="entry name" value="WHD_HA2"/>
    <property type="match status" value="1"/>
</dbReference>
<dbReference type="GO" id="GO:0016787">
    <property type="term" value="F:hydrolase activity"/>
    <property type="evidence" value="ECO:0007669"/>
    <property type="project" value="UniProtKB-KW"/>
</dbReference>
<reference evidence="14" key="1">
    <citation type="submission" date="2022-07" db="EMBL/GenBank/DDBJ databases">
        <title>Phylogenomic reconstructions and comparative analyses of Kickxellomycotina fungi.</title>
        <authorList>
            <person name="Reynolds N.K."/>
            <person name="Stajich J.E."/>
            <person name="Barry K."/>
            <person name="Grigoriev I.V."/>
            <person name="Crous P."/>
            <person name="Smith M.E."/>
        </authorList>
    </citation>
    <scope>NUCLEOTIDE SEQUENCE</scope>
    <source>
        <strain evidence="14">NRRL 1565</strain>
    </source>
</reference>
<proteinExistence type="predicted"/>
<feature type="domain" description="Helicase ATP-binding" evidence="12">
    <location>
        <begin position="462"/>
        <end position="626"/>
    </location>
</feature>
<evidence type="ECO:0000256" key="4">
    <source>
        <dbReference type="ARBA" id="ARBA00022741"/>
    </source>
</evidence>
<dbReference type="PROSITE" id="PS51192">
    <property type="entry name" value="HELICASE_ATP_BIND_1"/>
    <property type="match status" value="1"/>
</dbReference>
<evidence type="ECO:0000256" key="6">
    <source>
        <dbReference type="ARBA" id="ARBA00022806"/>
    </source>
</evidence>
<feature type="compositionally biased region" description="Basic and acidic residues" evidence="11">
    <location>
        <begin position="82"/>
        <end position="92"/>
    </location>
</feature>
<dbReference type="Gene3D" id="3.40.50.300">
    <property type="entry name" value="P-loop containing nucleotide triphosphate hydrolases"/>
    <property type="match status" value="2"/>
</dbReference>
<evidence type="ECO:0000259" key="13">
    <source>
        <dbReference type="PROSITE" id="PS51194"/>
    </source>
</evidence>
<dbReference type="PANTHER" id="PTHR18934">
    <property type="entry name" value="ATP-DEPENDENT RNA HELICASE"/>
    <property type="match status" value="1"/>
</dbReference>
<dbReference type="InterPro" id="IPR011709">
    <property type="entry name" value="DEAD-box_helicase_OB_fold"/>
</dbReference>
<dbReference type="EC" id="3.6.4.13" evidence="2"/>
<dbReference type="InterPro" id="IPR014001">
    <property type="entry name" value="Helicase_ATP-bd"/>
</dbReference>
<feature type="compositionally biased region" description="Polar residues" evidence="11">
    <location>
        <begin position="379"/>
        <end position="389"/>
    </location>
</feature>
<feature type="compositionally biased region" description="Low complexity" evidence="11">
    <location>
        <begin position="129"/>
        <end position="142"/>
    </location>
</feature>
<dbReference type="FunFam" id="3.40.50.300:FF:000007">
    <property type="entry name" value="Pre-mRNA-splicing factor ATP-dependent RNA helicase"/>
    <property type="match status" value="1"/>
</dbReference>
<dbReference type="GO" id="GO:0006397">
    <property type="term" value="P:mRNA processing"/>
    <property type="evidence" value="ECO:0007669"/>
    <property type="project" value="UniProtKB-KW"/>
</dbReference>
<sequence length="1090" mass="123449">MSLHEWVSDTLIDILGESSADIVEYAVHLATTCSDEQALEKALVAAEFPQNGDTSKFARELFARAPRPAKKQPEAASVASDQKLRKTNRSERAARGRIAAALDDEADILTSHSDNADSKDIKSTKALESSVSAAPKPRSSARSSRKRTSAQLGHEGDEEDRDALEERIKRAKAGLVEADDAVEAEDLASGADTIEGNGPNDEDQIDKDAAERDEFAERLKQKDQERTKKVVEDRSSVNDPDLKRRRDLANDHEARQKALPEIRDRARQEYLKLREEQRLELLRQEIADEEEMFMGQRLTDKEIRDLEHKKELLRLAEERKNISDETGGYAMPEDYITEKGKIDRKKKKDALFKRYEDTSVGRSAKDGAPVLSEQEQWERQQINKSSTKVGTKEKSGVQDQEGKEYDYVLDLENVNFVLEDTLNADKKVDPRQLAIEELERKRRTLKEVRESLPVYKYRDDLLAAIEQYQVMIIVGETGSGKTTQITQYLREAGYTKDKKRIGCTQPRRVAAMSVAARVAEEVDTKLGNEVGYAIRFEDCTSEKTEIVYMTDGLLFREFMAEPDLAGYSVIMIDESHERTLHTDILFALLKDVARFRPDLKLLISSATMDAQKFSEYFDDAPIFKIPGRPYPVDIYNTKAPEANYLQACVATVLQIHASQPKGDILVFLTGQDEIEQAQESLTQSMKALGSRIQELIICPIYANLPSELQARIFEPTPEGARKVVLATNIAETSITIDGVVYVIDPGFVKQNSYNPRSGMESLQVVPCSRASASQRAGRAGRIGPGKCFRMYTQHAFLTEMEDNTPPEILRTNLSSVVLMLKCIGINNLIDFDFMDPPSPAVLQHSLEHLYALGALNDRGDLTKLGRRMAEFPMDPMMAKALLASEKYHCSEEMASICAMLSISSAIFYRPKEKKVQADRAHAAFVRPGGDHIMLLAIWEQWVETGYSMQWCYENFIQYRSMCRARDLRDQIIGLMERVEIIPESNPNPGDTDPIRKSIASGFFYNCARLQKSGDSYATIKRRQTVHIHPSSSLHEDKPKLVVYYELVLTSREFMRQVIEIDAKWLLEVAPHYYKQSDIVDDMKRKMPKKR</sequence>
<feature type="region of interest" description="Disordered" evidence="11">
    <location>
        <begin position="362"/>
        <end position="397"/>
    </location>
</feature>
<dbReference type="Pfam" id="PF00270">
    <property type="entry name" value="DEAD"/>
    <property type="match status" value="1"/>
</dbReference>
<dbReference type="AlphaFoldDB" id="A0A9W8HXG1"/>
<evidence type="ECO:0000256" key="11">
    <source>
        <dbReference type="SAM" id="MobiDB-lite"/>
    </source>
</evidence>
<evidence type="ECO:0000313" key="14">
    <source>
        <dbReference type="EMBL" id="KAJ2807120.1"/>
    </source>
</evidence>
<feature type="compositionally biased region" description="Basic and acidic residues" evidence="11">
    <location>
        <begin position="114"/>
        <end position="125"/>
    </location>
</feature>
<keyword evidence="7" id="KW-0067">ATP-binding</keyword>
<feature type="compositionally biased region" description="Basic and acidic residues" evidence="11">
    <location>
        <begin position="206"/>
        <end position="254"/>
    </location>
</feature>
<dbReference type="GO" id="GO:0003724">
    <property type="term" value="F:RNA helicase activity"/>
    <property type="evidence" value="ECO:0007669"/>
    <property type="project" value="UniProtKB-EC"/>
</dbReference>
<evidence type="ECO:0000256" key="8">
    <source>
        <dbReference type="ARBA" id="ARBA00023187"/>
    </source>
</evidence>
<evidence type="ECO:0000256" key="3">
    <source>
        <dbReference type="ARBA" id="ARBA00022664"/>
    </source>
</evidence>
<dbReference type="OrthoDB" id="10253254at2759"/>
<dbReference type="SMART" id="SM00847">
    <property type="entry name" value="HA2"/>
    <property type="match status" value="1"/>
</dbReference>
<keyword evidence="8" id="KW-0508">mRNA splicing</keyword>
<dbReference type="GO" id="GO:0071006">
    <property type="term" value="C:U2-type catalytic step 1 spliceosome"/>
    <property type="evidence" value="ECO:0007669"/>
    <property type="project" value="UniProtKB-ARBA"/>
</dbReference>
<keyword evidence="6" id="KW-0347">Helicase</keyword>
<dbReference type="GO" id="GO:0008380">
    <property type="term" value="P:RNA splicing"/>
    <property type="evidence" value="ECO:0007669"/>
    <property type="project" value="UniProtKB-KW"/>
</dbReference>
<evidence type="ECO:0000256" key="5">
    <source>
        <dbReference type="ARBA" id="ARBA00022801"/>
    </source>
</evidence>
<dbReference type="InterPro" id="IPR007502">
    <property type="entry name" value="Helicase-assoc_dom"/>
</dbReference>
<comment type="caution">
    <text evidence="14">The sequence shown here is derived from an EMBL/GenBank/DDBJ whole genome shotgun (WGS) entry which is preliminary data.</text>
</comment>
<dbReference type="SMART" id="SM00490">
    <property type="entry name" value="HELICc"/>
    <property type="match status" value="1"/>
</dbReference>
<evidence type="ECO:0000256" key="10">
    <source>
        <dbReference type="ARBA" id="ARBA00047984"/>
    </source>
</evidence>
<dbReference type="SMART" id="SM00487">
    <property type="entry name" value="DEXDc"/>
    <property type="match status" value="1"/>
</dbReference>
<dbReference type="Pfam" id="PF21010">
    <property type="entry name" value="HA2_C"/>
    <property type="match status" value="1"/>
</dbReference>
<evidence type="ECO:0000256" key="9">
    <source>
        <dbReference type="ARBA" id="ARBA00023242"/>
    </source>
</evidence>
<keyword evidence="5" id="KW-0378">Hydrolase</keyword>
<dbReference type="Pfam" id="PF00271">
    <property type="entry name" value="Helicase_C"/>
    <property type="match status" value="1"/>
</dbReference>
<dbReference type="PANTHER" id="PTHR18934:SF83">
    <property type="entry name" value="PRE-MRNA-SPLICING FACTOR ATP-DEPENDENT RNA HELICASE DHX16"/>
    <property type="match status" value="1"/>
</dbReference>
<evidence type="ECO:0000256" key="7">
    <source>
        <dbReference type="ARBA" id="ARBA00022840"/>
    </source>
</evidence>
<evidence type="ECO:0000256" key="2">
    <source>
        <dbReference type="ARBA" id="ARBA00012552"/>
    </source>
</evidence>
<dbReference type="EMBL" id="JANBUO010000135">
    <property type="protein sequence ID" value="KAJ2807120.1"/>
    <property type="molecule type" value="Genomic_DNA"/>
</dbReference>
<gene>
    <name evidence="14" type="ORF">H4R20_001411</name>
</gene>
<feature type="region of interest" description="Disordered" evidence="11">
    <location>
        <begin position="65"/>
        <end position="92"/>
    </location>
</feature>
<dbReference type="GO" id="GO:0071013">
    <property type="term" value="C:catalytic step 2 spliceosome"/>
    <property type="evidence" value="ECO:0007669"/>
    <property type="project" value="TreeGrafter"/>
</dbReference>
<keyword evidence="3" id="KW-0507">mRNA processing</keyword>
<dbReference type="SUPFAM" id="SSF52540">
    <property type="entry name" value="P-loop containing nucleoside triphosphate hydrolases"/>
    <property type="match status" value="1"/>
</dbReference>
<dbReference type="FunFam" id="3.40.50.300:FF:000726">
    <property type="entry name" value="Pre-mRNA-splicing factor ATP-dependent RNA helicase"/>
    <property type="match status" value="1"/>
</dbReference>
<protein>
    <recommendedName>
        <fullName evidence="2">RNA helicase</fullName>
        <ecNumber evidence="2">3.6.4.13</ecNumber>
    </recommendedName>
</protein>
<dbReference type="CDD" id="cd18791">
    <property type="entry name" value="SF2_C_RHA"/>
    <property type="match status" value="1"/>
</dbReference>
<dbReference type="InterPro" id="IPR011545">
    <property type="entry name" value="DEAD/DEAH_box_helicase_dom"/>
</dbReference>
<comment type="subcellular location">
    <subcellularLocation>
        <location evidence="1">Nucleus</location>
    </subcellularLocation>
</comment>
<keyword evidence="15" id="KW-1185">Reference proteome</keyword>
<dbReference type="InterPro" id="IPR048333">
    <property type="entry name" value="HA2_WH"/>
</dbReference>
<evidence type="ECO:0000313" key="15">
    <source>
        <dbReference type="Proteomes" id="UP001140094"/>
    </source>
</evidence>
<dbReference type="Pfam" id="PF07717">
    <property type="entry name" value="OB_NTP_bind"/>
    <property type="match status" value="1"/>
</dbReference>
<dbReference type="FunFam" id="1.20.120.1080:FF:000001">
    <property type="entry name" value="Pre-mRNA-splicing factor ATP-dependent RNA helicase"/>
    <property type="match status" value="1"/>
</dbReference>
<evidence type="ECO:0000259" key="12">
    <source>
        <dbReference type="PROSITE" id="PS51192"/>
    </source>
</evidence>
<dbReference type="GO" id="GO:0005524">
    <property type="term" value="F:ATP binding"/>
    <property type="evidence" value="ECO:0007669"/>
    <property type="project" value="UniProtKB-KW"/>
</dbReference>
<dbReference type="PROSITE" id="PS51194">
    <property type="entry name" value="HELICASE_CTER"/>
    <property type="match status" value="1"/>
</dbReference>
<keyword evidence="4" id="KW-0547">Nucleotide-binding</keyword>
<feature type="domain" description="Helicase C-terminal" evidence="13">
    <location>
        <begin position="651"/>
        <end position="824"/>
    </location>
</feature>
<dbReference type="Gene3D" id="1.20.120.1080">
    <property type="match status" value="1"/>
</dbReference>
<accession>A0A9W8HXG1</accession>
<name>A0A9W8HXG1_9FUNG</name>
<dbReference type="GO" id="GO:0003723">
    <property type="term" value="F:RNA binding"/>
    <property type="evidence" value="ECO:0007669"/>
    <property type="project" value="TreeGrafter"/>
</dbReference>
<dbReference type="InterPro" id="IPR001650">
    <property type="entry name" value="Helicase_C-like"/>
</dbReference>
<dbReference type="Proteomes" id="UP001140094">
    <property type="component" value="Unassembled WGS sequence"/>
</dbReference>
<feature type="compositionally biased region" description="Acidic residues" evidence="11">
    <location>
        <begin position="177"/>
        <end position="186"/>
    </location>
</feature>
<dbReference type="InterPro" id="IPR003593">
    <property type="entry name" value="AAA+_ATPase"/>
</dbReference>
<dbReference type="InterPro" id="IPR027417">
    <property type="entry name" value="P-loop_NTPase"/>
</dbReference>
<organism evidence="14 15">
    <name type="scientific">Coemansia guatemalensis</name>
    <dbReference type="NCBI Taxonomy" id="2761395"/>
    <lineage>
        <taxon>Eukaryota</taxon>
        <taxon>Fungi</taxon>
        <taxon>Fungi incertae sedis</taxon>
        <taxon>Zoopagomycota</taxon>
        <taxon>Kickxellomycotina</taxon>
        <taxon>Kickxellomycetes</taxon>
        <taxon>Kickxellales</taxon>
        <taxon>Kickxellaceae</taxon>
        <taxon>Coemansia</taxon>
    </lineage>
</organism>
<comment type="catalytic activity">
    <reaction evidence="10">
        <text>ATP + H2O = ADP + phosphate + H(+)</text>
        <dbReference type="Rhea" id="RHEA:13065"/>
        <dbReference type="ChEBI" id="CHEBI:15377"/>
        <dbReference type="ChEBI" id="CHEBI:15378"/>
        <dbReference type="ChEBI" id="CHEBI:30616"/>
        <dbReference type="ChEBI" id="CHEBI:43474"/>
        <dbReference type="ChEBI" id="CHEBI:456216"/>
        <dbReference type="EC" id="3.6.4.13"/>
    </reaction>
</comment>
<evidence type="ECO:0000256" key="1">
    <source>
        <dbReference type="ARBA" id="ARBA00004123"/>
    </source>
</evidence>
<feature type="region of interest" description="Disordered" evidence="11">
    <location>
        <begin position="111"/>
        <end position="254"/>
    </location>
</feature>
<keyword evidence="9" id="KW-0539">Nucleus</keyword>
<dbReference type="SMART" id="SM00382">
    <property type="entry name" value="AAA"/>
    <property type="match status" value="1"/>
</dbReference>